<evidence type="ECO:0000256" key="1">
    <source>
        <dbReference type="ARBA" id="ARBA00004651"/>
    </source>
</evidence>
<dbReference type="GO" id="GO:0005886">
    <property type="term" value="C:plasma membrane"/>
    <property type="evidence" value="ECO:0007669"/>
    <property type="project" value="UniProtKB-SubCell"/>
</dbReference>
<dbReference type="PANTHER" id="PTHR33908">
    <property type="entry name" value="MANNOSYLTRANSFERASE YKCB-RELATED"/>
    <property type="match status" value="1"/>
</dbReference>
<feature type="transmembrane region" description="Helical" evidence="8">
    <location>
        <begin position="346"/>
        <end position="365"/>
    </location>
</feature>
<keyword evidence="10" id="KW-1185">Reference proteome</keyword>
<proteinExistence type="predicted"/>
<feature type="transmembrane region" description="Helical" evidence="8">
    <location>
        <begin position="144"/>
        <end position="162"/>
    </location>
</feature>
<accession>A0A7W0CQJ8</accession>
<feature type="transmembrane region" description="Helical" evidence="8">
    <location>
        <begin position="78"/>
        <end position="98"/>
    </location>
</feature>
<keyword evidence="7 8" id="KW-0472">Membrane</keyword>
<dbReference type="PANTHER" id="PTHR33908:SF11">
    <property type="entry name" value="MEMBRANE PROTEIN"/>
    <property type="match status" value="1"/>
</dbReference>
<dbReference type="Proteomes" id="UP000530928">
    <property type="component" value="Unassembled WGS sequence"/>
</dbReference>
<dbReference type="AlphaFoldDB" id="A0A7W0CQJ8"/>
<dbReference type="RefSeq" id="WP_246379892.1">
    <property type="nucleotide sequence ID" value="NZ_BAABAM010000009.1"/>
</dbReference>
<evidence type="ECO:0000256" key="5">
    <source>
        <dbReference type="ARBA" id="ARBA00022692"/>
    </source>
</evidence>
<evidence type="ECO:0000256" key="3">
    <source>
        <dbReference type="ARBA" id="ARBA00022676"/>
    </source>
</evidence>
<protein>
    <recommendedName>
        <fullName evidence="11">Glycosyltransferase RgtA/B/C/D-like domain-containing protein</fullName>
    </recommendedName>
</protein>
<keyword evidence="5 8" id="KW-0812">Transmembrane</keyword>
<evidence type="ECO:0000313" key="10">
    <source>
        <dbReference type="Proteomes" id="UP000530928"/>
    </source>
</evidence>
<keyword evidence="6 8" id="KW-1133">Transmembrane helix</keyword>
<gene>
    <name evidence="9" type="ORF">HNR30_006905</name>
</gene>
<evidence type="ECO:0000313" key="9">
    <source>
        <dbReference type="EMBL" id="MBA2895519.1"/>
    </source>
</evidence>
<feature type="transmembrane region" description="Helical" evidence="8">
    <location>
        <begin position="104"/>
        <end position="137"/>
    </location>
</feature>
<dbReference type="GO" id="GO:0016763">
    <property type="term" value="F:pentosyltransferase activity"/>
    <property type="evidence" value="ECO:0007669"/>
    <property type="project" value="TreeGrafter"/>
</dbReference>
<organism evidence="9 10">
    <name type="scientific">Nonomuraea soli</name>
    <dbReference type="NCBI Taxonomy" id="1032476"/>
    <lineage>
        <taxon>Bacteria</taxon>
        <taxon>Bacillati</taxon>
        <taxon>Actinomycetota</taxon>
        <taxon>Actinomycetes</taxon>
        <taxon>Streptosporangiales</taxon>
        <taxon>Streptosporangiaceae</taxon>
        <taxon>Nonomuraea</taxon>
    </lineage>
</organism>
<evidence type="ECO:0000256" key="2">
    <source>
        <dbReference type="ARBA" id="ARBA00022475"/>
    </source>
</evidence>
<sequence length="431" mass="48623">MHPRADVIRPVGYSLWLFLLKPFSSLTLVVFTQHLMGLATAVLVYLLLRRRFGLPGWGATLAAAPVLFDAYQIQMEQLVMSDSMFTLLVVGVVTLVLWREQLTWRIGAAVGLMLAVTALTRSIGLAILGLVVLYLLVKRVGWKPIVAMVIACALPVLGYMAWFRSDNGKFGMTYSDGLILYMRTAVFADCKKMEIDPRKELDLALMCLDVEQRKPYAQWYLWGQGQGRDDGTASEILHRWPGKKFDEFKNEIAGRFAKRAIMAQPGDYLRVVATDFLRSFHWGRPQFPDAKTFNQYEFRPDQPARLEVWSTYQGRADTDAFMYEQGPPETKTKQPWATFMDVYQDWFFLRGIMLAPIMLIGLYGVARRWRRLGGPVALPWLAAFGLLLAPAATAEFDYRYVLPAVPLACLAAAITLRPRSAATSAPTTPSE</sequence>
<evidence type="ECO:0000256" key="6">
    <source>
        <dbReference type="ARBA" id="ARBA00022989"/>
    </source>
</evidence>
<feature type="transmembrane region" description="Helical" evidence="8">
    <location>
        <begin position="26"/>
        <end position="48"/>
    </location>
</feature>
<name>A0A7W0CQJ8_9ACTN</name>
<keyword evidence="2" id="KW-1003">Cell membrane</keyword>
<keyword evidence="4" id="KW-0808">Transferase</keyword>
<dbReference type="EMBL" id="JACDUR010000007">
    <property type="protein sequence ID" value="MBA2895519.1"/>
    <property type="molecule type" value="Genomic_DNA"/>
</dbReference>
<evidence type="ECO:0008006" key="11">
    <source>
        <dbReference type="Google" id="ProtNLM"/>
    </source>
</evidence>
<evidence type="ECO:0000256" key="4">
    <source>
        <dbReference type="ARBA" id="ARBA00022679"/>
    </source>
</evidence>
<evidence type="ECO:0000256" key="7">
    <source>
        <dbReference type="ARBA" id="ARBA00023136"/>
    </source>
</evidence>
<evidence type="ECO:0000256" key="8">
    <source>
        <dbReference type="SAM" id="Phobius"/>
    </source>
</evidence>
<reference evidence="9 10" key="1">
    <citation type="submission" date="2020-07" db="EMBL/GenBank/DDBJ databases">
        <title>Genomic Encyclopedia of Type Strains, Phase IV (KMG-IV): sequencing the most valuable type-strain genomes for metagenomic binning, comparative biology and taxonomic classification.</title>
        <authorList>
            <person name="Goeker M."/>
        </authorList>
    </citation>
    <scope>NUCLEOTIDE SEQUENCE [LARGE SCALE GENOMIC DNA]</scope>
    <source>
        <strain evidence="9 10">DSM 45533</strain>
    </source>
</reference>
<keyword evidence="3" id="KW-0328">Glycosyltransferase</keyword>
<comment type="caution">
    <text evidence="9">The sequence shown here is derived from an EMBL/GenBank/DDBJ whole genome shotgun (WGS) entry which is preliminary data.</text>
</comment>
<comment type="subcellular location">
    <subcellularLocation>
        <location evidence="1">Cell membrane</location>
        <topology evidence="1">Multi-pass membrane protein</topology>
    </subcellularLocation>
</comment>
<feature type="transmembrane region" description="Helical" evidence="8">
    <location>
        <begin position="372"/>
        <end position="392"/>
    </location>
</feature>
<dbReference type="InterPro" id="IPR050297">
    <property type="entry name" value="LipidA_mod_glycosyltrf_83"/>
</dbReference>
<dbReference type="GO" id="GO:0009103">
    <property type="term" value="P:lipopolysaccharide biosynthetic process"/>
    <property type="evidence" value="ECO:0007669"/>
    <property type="project" value="UniProtKB-ARBA"/>
</dbReference>